<evidence type="ECO:0000256" key="1">
    <source>
        <dbReference type="SAM" id="MobiDB-lite"/>
    </source>
</evidence>
<dbReference type="InterPro" id="IPR052529">
    <property type="entry name" value="Bact_Transport_Assoc"/>
</dbReference>
<feature type="transmembrane region" description="Helical" evidence="2">
    <location>
        <begin position="414"/>
        <end position="433"/>
    </location>
</feature>
<dbReference type="InterPro" id="IPR007349">
    <property type="entry name" value="DUF418"/>
</dbReference>
<reference evidence="4 5" key="1">
    <citation type="submission" date="2018-06" db="EMBL/GenBank/DDBJ databases">
        <title>Freshwater and sediment microbial communities from various areas in North America, analyzing microbe dynamics in response to fracking.</title>
        <authorList>
            <person name="Lamendella R."/>
        </authorList>
    </citation>
    <scope>NUCLEOTIDE SEQUENCE [LARGE SCALE GENOMIC DNA]</scope>
    <source>
        <strain evidence="4 5">3b_TX</strain>
    </source>
</reference>
<gene>
    <name evidence="4" type="ORF">DFO65_11723</name>
</gene>
<dbReference type="RefSeq" id="WP_245940848.1">
    <property type="nucleotide sequence ID" value="NZ_QNSB01000017.1"/>
</dbReference>
<dbReference type="Pfam" id="PF04235">
    <property type="entry name" value="DUF418"/>
    <property type="match status" value="1"/>
</dbReference>
<name>A0A366ID62_9MICO</name>
<dbReference type="EMBL" id="QNSB01000017">
    <property type="protein sequence ID" value="RBP68599.1"/>
    <property type="molecule type" value="Genomic_DNA"/>
</dbReference>
<organism evidence="4 5">
    <name type="scientific">Brevibacterium celere</name>
    <dbReference type="NCBI Taxonomy" id="225845"/>
    <lineage>
        <taxon>Bacteria</taxon>
        <taxon>Bacillati</taxon>
        <taxon>Actinomycetota</taxon>
        <taxon>Actinomycetes</taxon>
        <taxon>Micrococcales</taxon>
        <taxon>Brevibacteriaceae</taxon>
        <taxon>Brevibacterium</taxon>
    </lineage>
</organism>
<evidence type="ECO:0000313" key="5">
    <source>
        <dbReference type="Proteomes" id="UP000253509"/>
    </source>
</evidence>
<accession>A0A366ID62</accession>
<feature type="region of interest" description="Disordered" evidence="1">
    <location>
        <begin position="1"/>
        <end position="72"/>
    </location>
</feature>
<comment type="caution">
    <text evidence="4">The sequence shown here is derived from an EMBL/GenBank/DDBJ whole genome shotgun (WGS) entry which is preliminary data.</text>
</comment>
<keyword evidence="5" id="KW-1185">Reference proteome</keyword>
<feature type="transmembrane region" description="Helical" evidence="2">
    <location>
        <begin position="173"/>
        <end position="190"/>
    </location>
</feature>
<feature type="compositionally biased region" description="Pro residues" evidence="1">
    <location>
        <begin position="10"/>
        <end position="19"/>
    </location>
</feature>
<evidence type="ECO:0000256" key="2">
    <source>
        <dbReference type="SAM" id="Phobius"/>
    </source>
</evidence>
<dbReference type="Proteomes" id="UP000253509">
    <property type="component" value="Unassembled WGS sequence"/>
</dbReference>
<keyword evidence="2" id="KW-0472">Membrane</keyword>
<feature type="transmembrane region" description="Helical" evidence="2">
    <location>
        <begin position="87"/>
        <end position="107"/>
    </location>
</feature>
<protein>
    <submittedName>
        <fullName evidence="4">Putative membrane protein YeiB</fullName>
    </submittedName>
</protein>
<dbReference type="AlphaFoldDB" id="A0A366ID62"/>
<keyword evidence="2" id="KW-1133">Transmembrane helix</keyword>
<keyword evidence="2" id="KW-0812">Transmembrane</keyword>
<evidence type="ECO:0000313" key="4">
    <source>
        <dbReference type="EMBL" id="RBP68599.1"/>
    </source>
</evidence>
<feature type="transmembrane region" description="Helical" evidence="2">
    <location>
        <begin position="127"/>
        <end position="153"/>
    </location>
</feature>
<feature type="transmembrane region" description="Helical" evidence="2">
    <location>
        <begin position="365"/>
        <end position="393"/>
    </location>
</feature>
<feature type="transmembrane region" description="Helical" evidence="2">
    <location>
        <begin position="445"/>
        <end position="462"/>
    </location>
</feature>
<evidence type="ECO:0000259" key="3">
    <source>
        <dbReference type="Pfam" id="PF04235"/>
    </source>
</evidence>
<dbReference type="PANTHER" id="PTHR30590:SF2">
    <property type="entry name" value="INNER MEMBRANE PROTEIN"/>
    <property type="match status" value="1"/>
</dbReference>
<feature type="transmembrane region" description="Helical" evidence="2">
    <location>
        <begin position="333"/>
        <end position="353"/>
    </location>
</feature>
<dbReference type="PANTHER" id="PTHR30590">
    <property type="entry name" value="INNER MEMBRANE PROTEIN"/>
    <property type="match status" value="1"/>
</dbReference>
<sequence length="484" mass="51251">MRHSPDDRTPPLPGRIPPLPDHRPAVPTTGPPESAPVPGPPGFAPAPGQPGPTADTDALSPGFTPAPVPPLATNALPAPPRALAPDLARGFMLCLIAIANVSVYLWGSVDPTSSSPHPTDGSTLDTVLSVLTILFVDGRIYPMFAFLFGYGMIQFSRSRTARGDEPAAVSRMLVRRNLWLIVFGFVHALLLFGGDILGAYGLAGLVLGFAVLRGSDRALRITAWILAGLVAAFSLVQFLFALLIAWAAGDTSAPGDEEVPEVDPLWDFTISLSTLGNGEDNYLLALAVRIGMWFVSSLFANLALAVPLCILLGALAARHLWIEAGPTRPRPSLGLVAELGIAIGVLGAVPQALQFLGLIPEEALAPFAFMGLSQLTGIAAGLGYVALFGIIGTRLTQRPPAFLLPVAHVGKRSLSFYLLQSLVFAPLLAAWGFGLGETWTTTSAYLLALGIWIVSLPLAWAMERTAYRGPAEVVLRRLTYGRRV</sequence>
<feature type="transmembrane region" description="Helical" evidence="2">
    <location>
        <begin position="224"/>
        <end position="248"/>
    </location>
</feature>
<feature type="transmembrane region" description="Helical" evidence="2">
    <location>
        <begin position="290"/>
        <end position="321"/>
    </location>
</feature>
<feature type="domain" description="DUF418" evidence="3">
    <location>
        <begin position="328"/>
        <end position="481"/>
    </location>
</feature>
<feature type="compositionally biased region" description="Pro residues" evidence="1">
    <location>
        <begin position="29"/>
        <end position="50"/>
    </location>
</feature>
<proteinExistence type="predicted"/>
<feature type="transmembrane region" description="Helical" evidence="2">
    <location>
        <begin position="196"/>
        <end position="212"/>
    </location>
</feature>